<dbReference type="Proteomes" id="UP000005239">
    <property type="component" value="Unassembled WGS sequence"/>
</dbReference>
<proteinExistence type="predicted"/>
<evidence type="ECO:0000313" key="3">
    <source>
        <dbReference type="Proteomes" id="UP000005239"/>
    </source>
</evidence>
<feature type="region of interest" description="Disordered" evidence="1">
    <location>
        <begin position="354"/>
        <end position="389"/>
    </location>
</feature>
<evidence type="ECO:0000313" key="2">
    <source>
        <dbReference type="EnsemblMetazoa" id="PPA11911.1"/>
    </source>
</evidence>
<protein>
    <submittedName>
        <fullName evidence="2">Uncharacterized protein</fullName>
    </submittedName>
</protein>
<name>A0A2A6CV76_PRIPA</name>
<feature type="region of interest" description="Disordered" evidence="1">
    <location>
        <begin position="296"/>
        <end position="342"/>
    </location>
</feature>
<gene>
    <name evidence="2" type="primary">WBGene00101465</name>
</gene>
<feature type="compositionally biased region" description="Polar residues" evidence="1">
    <location>
        <begin position="380"/>
        <end position="389"/>
    </location>
</feature>
<accession>A0A8R1YE09</accession>
<reference evidence="3" key="1">
    <citation type="journal article" date="2008" name="Nat. Genet.">
        <title>The Pristionchus pacificus genome provides a unique perspective on nematode lifestyle and parasitism.</title>
        <authorList>
            <person name="Dieterich C."/>
            <person name="Clifton S.W."/>
            <person name="Schuster L.N."/>
            <person name="Chinwalla A."/>
            <person name="Delehaunty K."/>
            <person name="Dinkelacker I."/>
            <person name="Fulton L."/>
            <person name="Fulton R."/>
            <person name="Godfrey J."/>
            <person name="Minx P."/>
            <person name="Mitreva M."/>
            <person name="Roeseler W."/>
            <person name="Tian H."/>
            <person name="Witte H."/>
            <person name="Yang S.P."/>
            <person name="Wilson R.K."/>
            <person name="Sommer R.J."/>
        </authorList>
    </citation>
    <scope>NUCLEOTIDE SEQUENCE [LARGE SCALE GENOMIC DNA]</scope>
    <source>
        <strain evidence="3">PS312</strain>
    </source>
</reference>
<feature type="compositionally biased region" description="Polar residues" evidence="1">
    <location>
        <begin position="359"/>
        <end position="372"/>
    </location>
</feature>
<reference evidence="2" key="2">
    <citation type="submission" date="2022-06" db="UniProtKB">
        <authorList>
            <consortium name="EnsemblMetazoa"/>
        </authorList>
    </citation>
    <scope>IDENTIFICATION</scope>
    <source>
        <strain evidence="2">PS312</strain>
    </source>
</reference>
<accession>A0A2A6CV76</accession>
<keyword evidence="3" id="KW-1185">Reference proteome</keyword>
<organism evidence="2 3">
    <name type="scientific">Pristionchus pacificus</name>
    <name type="common">Parasitic nematode worm</name>
    <dbReference type="NCBI Taxonomy" id="54126"/>
    <lineage>
        <taxon>Eukaryota</taxon>
        <taxon>Metazoa</taxon>
        <taxon>Ecdysozoa</taxon>
        <taxon>Nematoda</taxon>
        <taxon>Chromadorea</taxon>
        <taxon>Rhabditida</taxon>
        <taxon>Rhabditina</taxon>
        <taxon>Diplogasteromorpha</taxon>
        <taxon>Diplogasteroidea</taxon>
        <taxon>Neodiplogasteridae</taxon>
        <taxon>Pristionchus</taxon>
    </lineage>
</organism>
<evidence type="ECO:0000256" key="1">
    <source>
        <dbReference type="SAM" id="MobiDB-lite"/>
    </source>
</evidence>
<sequence>MPNPVVDIIDIAQEALAGRPVNGTTGRVQKRLDELYHGQPLSIDSAATAVRLSAWRDEADKARLETLFHYGLCEAFNYNAAVMAEQLGAQQGETMPNLDDSRKNNKGQPRPNLFNMHRDEQEQMIIPDMSTELSLLTYEKLEIERPGFPGEMIDIRAIASTVHLTASSTTDRWRQLAREILDKVLPRDVQCLYSGSVKASMYFALPPDFVDAIIQCCAISSGLNEADTATYLPSITTHVRSALGFKLNEIKKGRSKDIEVLVRDAVILGWTPPGVTREEAVALYCPETSDDVIKTEDDLDEADTSSDAVLNKEPRPHPTAHLKRRGPATYGTMKSERKKARSDLATDLEGALADIIPGPSSSQPHADGSTTGWFDDRFMPTTQSNQFHQ</sequence>
<dbReference type="AlphaFoldDB" id="A0A2A6CV76"/>
<dbReference type="EnsemblMetazoa" id="PPA11911.1">
    <property type="protein sequence ID" value="PPA11911.1"/>
    <property type="gene ID" value="WBGene00101465"/>
</dbReference>